<reference evidence="1 2" key="1">
    <citation type="journal article" date="2019" name="Sci. Rep.">
        <title>Orb-weaving spider Araneus ventricosus genome elucidates the spidroin gene catalogue.</title>
        <authorList>
            <person name="Kono N."/>
            <person name="Nakamura H."/>
            <person name="Ohtoshi R."/>
            <person name="Moran D.A.P."/>
            <person name="Shinohara A."/>
            <person name="Yoshida Y."/>
            <person name="Fujiwara M."/>
            <person name="Mori M."/>
            <person name="Tomita M."/>
            <person name="Arakawa K."/>
        </authorList>
    </citation>
    <scope>NUCLEOTIDE SEQUENCE [LARGE SCALE GENOMIC DNA]</scope>
</reference>
<protein>
    <submittedName>
        <fullName evidence="1">Uncharacterized protein</fullName>
    </submittedName>
</protein>
<dbReference type="Proteomes" id="UP000499080">
    <property type="component" value="Unassembled WGS sequence"/>
</dbReference>
<organism evidence="1 2">
    <name type="scientific">Araneus ventricosus</name>
    <name type="common">Orbweaver spider</name>
    <name type="synonym">Epeira ventricosa</name>
    <dbReference type="NCBI Taxonomy" id="182803"/>
    <lineage>
        <taxon>Eukaryota</taxon>
        <taxon>Metazoa</taxon>
        <taxon>Ecdysozoa</taxon>
        <taxon>Arthropoda</taxon>
        <taxon>Chelicerata</taxon>
        <taxon>Arachnida</taxon>
        <taxon>Araneae</taxon>
        <taxon>Araneomorphae</taxon>
        <taxon>Entelegynae</taxon>
        <taxon>Araneoidea</taxon>
        <taxon>Araneidae</taxon>
        <taxon>Araneus</taxon>
    </lineage>
</organism>
<accession>A0A4Y2JPI8</accession>
<proteinExistence type="predicted"/>
<name>A0A4Y2JPI8_ARAVE</name>
<dbReference type="EMBL" id="BGPR01003729">
    <property type="protein sequence ID" value="GBM91725.1"/>
    <property type="molecule type" value="Genomic_DNA"/>
</dbReference>
<gene>
    <name evidence="1" type="ORF">AVEN_136458_1</name>
</gene>
<comment type="caution">
    <text evidence="1">The sequence shown here is derived from an EMBL/GenBank/DDBJ whole genome shotgun (WGS) entry which is preliminary data.</text>
</comment>
<keyword evidence="2" id="KW-1185">Reference proteome</keyword>
<sequence>MQQKIGLLPTRGNSGEQRAIICFFRRNSELSSASSEGTASHHPLLQEEQRAIIRFLRLEIVTGPEINRRLTAQYGDSVPLRRIYPSKIPSVDFALLQNKISKTRSINALTPKQKPSCPIEYLSLCIAGLYASESQGNMLRNDNWITPLPFVTYCSNIEIK</sequence>
<evidence type="ECO:0000313" key="2">
    <source>
        <dbReference type="Proteomes" id="UP000499080"/>
    </source>
</evidence>
<dbReference type="AlphaFoldDB" id="A0A4Y2JPI8"/>
<evidence type="ECO:0000313" key="1">
    <source>
        <dbReference type="EMBL" id="GBM91725.1"/>
    </source>
</evidence>